<comment type="caution">
    <text evidence="2">The sequence shown here is derived from an EMBL/GenBank/DDBJ whole genome shotgun (WGS) entry which is preliminary data.</text>
</comment>
<dbReference type="PANTHER" id="PTHR47691">
    <property type="entry name" value="REGULATOR-RELATED"/>
    <property type="match status" value="1"/>
</dbReference>
<dbReference type="PANTHER" id="PTHR47691:SF3">
    <property type="entry name" value="HTH-TYPE TRANSCRIPTIONAL REGULATOR RV0890C-RELATED"/>
    <property type="match status" value="1"/>
</dbReference>
<dbReference type="CDD" id="cd06170">
    <property type="entry name" value="LuxR_C_like"/>
    <property type="match status" value="1"/>
</dbReference>
<dbReference type="PROSITE" id="PS50043">
    <property type="entry name" value="HTH_LUXR_2"/>
    <property type="match status" value="1"/>
</dbReference>
<keyword evidence="3" id="KW-1185">Reference proteome</keyword>
<evidence type="ECO:0000259" key="1">
    <source>
        <dbReference type="PROSITE" id="PS50043"/>
    </source>
</evidence>
<dbReference type="InterPro" id="IPR036388">
    <property type="entry name" value="WH-like_DNA-bd_sf"/>
</dbReference>
<dbReference type="Gene3D" id="3.40.50.300">
    <property type="entry name" value="P-loop containing nucleotide triphosphate hydrolases"/>
    <property type="match status" value="1"/>
</dbReference>
<dbReference type="InterPro" id="IPR016032">
    <property type="entry name" value="Sig_transdc_resp-reg_C-effctor"/>
</dbReference>
<dbReference type="Proteomes" id="UP001332243">
    <property type="component" value="Unassembled WGS sequence"/>
</dbReference>
<accession>A0ABU7S2U0</accession>
<gene>
    <name evidence="2" type="ORF">V1633_31765</name>
</gene>
<dbReference type="EMBL" id="JAZGQK010000034">
    <property type="protein sequence ID" value="MEE6263066.1"/>
    <property type="molecule type" value="Genomic_DNA"/>
</dbReference>
<name>A0ABU7S2U0_9ACTN</name>
<evidence type="ECO:0000313" key="2">
    <source>
        <dbReference type="EMBL" id="MEE6263066.1"/>
    </source>
</evidence>
<dbReference type="RefSeq" id="WP_331218004.1">
    <property type="nucleotide sequence ID" value="NZ_JAZGQK010000034.1"/>
</dbReference>
<dbReference type="Pfam" id="PF00196">
    <property type="entry name" value="GerE"/>
    <property type="match status" value="1"/>
</dbReference>
<feature type="domain" description="HTH luxR-type" evidence="1">
    <location>
        <begin position="2"/>
        <end position="67"/>
    </location>
</feature>
<sequence length="951" mass="100127">MAGDDMPAVSRREADVLAALGERLTNAEIAERFFISVRTVESHVSSLLRKFAVTDRLALARIAARQSRPPAALPGLPAPRTSFIGRAHERDAILAALHTARLVTLVGPGGVGKTRLAVEVTAAHYSGRGGFVDLVAVQPGFVAQAVATRLAVREGPQQPLIDTIVEHLGPQRALLVLDNCEHLIDPVAHFVDRVLAACPATTVLATSRQRLGLPGERTVAIGPLPLASDAERLFHDRALAVAPGLAAEPAVVADICARLDGIPLAIELAAARTASLGLDTLRAALGSGLRVLDGGRGYDHRHHSLRAVLDWSHRLLDPAEQALFRQLSVFSGRFDLTAAVAVAVAGERSDGDGAAFAEPGSADGTGPLAVDDTGSPTVDGTAPSIGDAAGPVADLLGRLADRSLVVHHPGATSRWRMLETIRAYAAAKLAASGEQADLRHRHLRWAAQTASALADRIGHADDPWSDRFDAVADDLRAALAAAPPGPGAVAYQLARSLGQLSYARRFLRESITHFRDAATHAPDPASAAAELLTASDAVYAIGHASEAFDLLLQAAEGARRADDGRVRTIALARAVVTATRFPSGFTHQVPADRVRQLLDEATASGDSADPLVAAHLAAARAWSAGHGPADPEPSLAEHAARLAQLTGDPVLISGGLDLTGSSAAAHGRLRQAHHIARQRLDLLALMPRHRPGYAAEILDIFHVAWHAAFSAGDLPAALTTAEMILNDEVLGAHPYRATSKLVPTLVMLGRLDEAVDHAAVMWEGWQAAGCPTAAWMSPAVSAVALAHGLRGDLDAHRRWRDRAVQATGVSNPALLRNNASFAAFVDARVAVHTGRTAEAAALVARAFADVTAGRHETYARAAAAELAVLAELPDAADLLNRADEAGTENEWAAACLARTRGRLYDDRDSLMTAVRGWERIGARLERAVTLLLLPDRAAEGRTELDNIRTSG</sequence>
<dbReference type="SUPFAM" id="SSF46894">
    <property type="entry name" value="C-terminal effector domain of the bipartite response regulators"/>
    <property type="match status" value="1"/>
</dbReference>
<dbReference type="Gene3D" id="1.10.10.10">
    <property type="entry name" value="Winged helix-like DNA-binding domain superfamily/Winged helix DNA-binding domain"/>
    <property type="match status" value="1"/>
</dbReference>
<protein>
    <submittedName>
        <fullName evidence="2">LuxR C-terminal-related transcriptional regulator</fullName>
    </submittedName>
</protein>
<organism evidence="2 3">
    <name type="scientific">Plantactinospora sonchi</name>
    <dbReference type="NCBI Taxonomy" id="1544735"/>
    <lineage>
        <taxon>Bacteria</taxon>
        <taxon>Bacillati</taxon>
        <taxon>Actinomycetota</taxon>
        <taxon>Actinomycetes</taxon>
        <taxon>Micromonosporales</taxon>
        <taxon>Micromonosporaceae</taxon>
        <taxon>Plantactinospora</taxon>
    </lineage>
</organism>
<dbReference type="InterPro" id="IPR000792">
    <property type="entry name" value="Tscrpt_reg_LuxR_C"/>
</dbReference>
<dbReference type="InterPro" id="IPR027417">
    <property type="entry name" value="P-loop_NTPase"/>
</dbReference>
<dbReference type="SUPFAM" id="SSF52540">
    <property type="entry name" value="P-loop containing nucleoside triphosphate hydrolases"/>
    <property type="match status" value="1"/>
</dbReference>
<dbReference type="SMART" id="SM00421">
    <property type="entry name" value="HTH_LUXR"/>
    <property type="match status" value="1"/>
</dbReference>
<evidence type="ECO:0000313" key="3">
    <source>
        <dbReference type="Proteomes" id="UP001332243"/>
    </source>
</evidence>
<dbReference type="PRINTS" id="PR00364">
    <property type="entry name" value="DISEASERSIST"/>
</dbReference>
<reference evidence="2 3" key="1">
    <citation type="submission" date="2024-01" db="EMBL/GenBank/DDBJ databases">
        <title>Genome insights into Plantactinospora sonchi sp. nov.</title>
        <authorList>
            <person name="Wang L."/>
        </authorList>
    </citation>
    <scope>NUCLEOTIDE SEQUENCE [LARGE SCALE GENOMIC DNA]</scope>
    <source>
        <strain evidence="2 3">NEAU-QY2</strain>
    </source>
</reference>
<dbReference type="PRINTS" id="PR00038">
    <property type="entry name" value="HTHLUXR"/>
</dbReference>
<proteinExistence type="predicted"/>